<accession>A0A7R8YZ24</accession>
<feature type="region of interest" description="Disordered" evidence="1">
    <location>
        <begin position="84"/>
        <end position="111"/>
    </location>
</feature>
<dbReference type="Proteomes" id="UP000594454">
    <property type="component" value="Chromosome 5"/>
</dbReference>
<reference evidence="2 3" key="1">
    <citation type="submission" date="2020-11" db="EMBL/GenBank/DDBJ databases">
        <authorList>
            <person name="Wallbank WR R."/>
            <person name="Pardo Diaz C."/>
            <person name="Kozak K."/>
            <person name="Martin S."/>
            <person name="Jiggins C."/>
            <person name="Moest M."/>
            <person name="Warren A I."/>
            <person name="Generalovic N T."/>
            <person name="Byers J.R.P. K."/>
            <person name="Montejo-Kovacevich G."/>
            <person name="Yen C E."/>
        </authorList>
    </citation>
    <scope>NUCLEOTIDE SEQUENCE [LARGE SCALE GENOMIC DNA]</scope>
</reference>
<dbReference type="OrthoDB" id="6755972at2759"/>
<name>A0A7R8YZ24_HERIL</name>
<organism evidence="2 3">
    <name type="scientific">Hermetia illucens</name>
    <name type="common">Black soldier fly</name>
    <dbReference type="NCBI Taxonomy" id="343691"/>
    <lineage>
        <taxon>Eukaryota</taxon>
        <taxon>Metazoa</taxon>
        <taxon>Ecdysozoa</taxon>
        <taxon>Arthropoda</taxon>
        <taxon>Hexapoda</taxon>
        <taxon>Insecta</taxon>
        <taxon>Pterygota</taxon>
        <taxon>Neoptera</taxon>
        <taxon>Endopterygota</taxon>
        <taxon>Diptera</taxon>
        <taxon>Brachycera</taxon>
        <taxon>Stratiomyomorpha</taxon>
        <taxon>Stratiomyidae</taxon>
        <taxon>Hermetiinae</taxon>
        <taxon>Hermetia</taxon>
    </lineage>
</organism>
<gene>
    <name evidence="2" type="ORF">HERILL_LOCUS13216</name>
</gene>
<evidence type="ECO:0000313" key="3">
    <source>
        <dbReference type="Proteomes" id="UP000594454"/>
    </source>
</evidence>
<sequence>MDRLLKDCRKKVKNVEYRRVLHCKYEHNDPNEKHYWRNLINQVEQLAKTKAVQSRVRCIDLWEPLPPKLRARVAKFIKIPADTEDESSEDLNDVDEPPEIKKPPTQEHFNESTLSQILEQEREYRQIHLKIDPSPEKRKKPVPNINWMAAYLPKKQKDRIIWKSKLYKLDRNILEKPLFEQAEEIMDRAAENFADWVNSLGVGENGTLSKDTIKQLFSIELAETASTAIHIAPKEIKAVPNEIAVKWNLPQMSLEKQVEQHFKKKRGKTSKNPVTVAFGRTLPASMRGWVPSDADRQMEPVFPEELRTTEILFKGISHLRSTKLLIDHYLESEDLQRPQYLVDIGSFKPQVKEESTERIPLYDLLRKRTI</sequence>
<evidence type="ECO:0000256" key="1">
    <source>
        <dbReference type="SAM" id="MobiDB-lite"/>
    </source>
</evidence>
<evidence type="ECO:0000313" key="2">
    <source>
        <dbReference type="EMBL" id="CAD7090754.1"/>
    </source>
</evidence>
<dbReference type="OMA" id="HINDHAS"/>
<proteinExistence type="predicted"/>
<dbReference type="InParanoid" id="A0A7R8YZ24"/>
<dbReference type="EMBL" id="LR899013">
    <property type="protein sequence ID" value="CAD7090754.1"/>
    <property type="molecule type" value="Genomic_DNA"/>
</dbReference>
<dbReference type="AlphaFoldDB" id="A0A7R8YZ24"/>
<feature type="compositionally biased region" description="Acidic residues" evidence="1">
    <location>
        <begin position="84"/>
        <end position="97"/>
    </location>
</feature>
<feature type="compositionally biased region" description="Basic and acidic residues" evidence="1">
    <location>
        <begin position="98"/>
        <end position="110"/>
    </location>
</feature>
<protein>
    <submittedName>
        <fullName evidence="2">Uncharacterized protein</fullName>
    </submittedName>
</protein>
<keyword evidence="3" id="KW-1185">Reference proteome</keyword>